<dbReference type="RefSeq" id="WP_145342638.1">
    <property type="nucleotide sequence ID" value="NZ_CP036261.1"/>
</dbReference>
<dbReference type="AlphaFoldDB" id="A0A517LVS9"/>
<accession>A0A517LVS9</accession>
<dbReference type="KEGG" id="ruv:EC9_08970"/>
<organism evidence="1 2">
    <name type="scientific">Rosistilla ulvae</name>
    <dbReference type="NCBI Taxonomy" id="1930277"/>
    <lineage>
        <taxon>Bacteria</taxon>
        <taxon>Pseudomonadati</taxon>
        <taxon>Planctomycetota</taxon>
        <taxon>Planctomycetia</taxon>
        <taxon>Pirellulales</taxon>
        <taxon>Pirellulaceae</taxon>
        <taxon>Rosistilla</taxon>
    </lineage>
</organism>
<evidence type="ECO:0000313" key="1">
    <source>
        <dbReference type="EMBL" id="QDS86724.1"/>
    </source>
</evidence>
<proteinExistence type="predicted"/>
<dbReference type="OrthoDB" id="277094at2"/>
<gene>
    <name evidence="1" type="ORF">EC9_08970</name>
</gene>
<protein>
    <submittedName>
        <fullName evidence="1">Uncharacterized protein</fullName>
    </submittedName>
</protein>
<dbReference type="Proteomes" id="UP000319557">
    <property type="component" value="Chromosome"/>
</dbReference>
<evidence type="ECO:0000313" key="2">
    <source>
        <dbReference type="Proteomes" id="UP000319557"/>
    </source>
</evidence>
<reference evidence="1 2" key="1">
    <citation type="submission" date="2019-02" db="EMBL/GenBank/DDBJ databases">
        <title>Deep-cultivation of Planctomycetes and their phenomic and genomic characterization uncovers novel biology.</title>
        <authorList>
            <person name="Wiegand S."/>
            <person name="Jogler M."/>
            <person name="Boedeker C."/>
            <person name="Pinto D."/>
            <person name="Vollmers J."/>
            <person name="Rivas-Marin E."/>
            <person name="Kohn T."/>
            <person name="Peeters S.H."/>
            <person name="Heuer A."/>
            <person name="Rast P."/>
            <person name="Oberbeckmann S."/>
            <person name="Bunk B."/>
            <person name="Jeske O."/>
            <person name="Meyerdierks A."/>
            <person name="Storesund J.E."/>
            <person name="Kallscheuer N."/>
            <person name="Luecker S."/>
            <person name="Lage O.M."/>
            <person name="Pohl T."/>
            <person name="Merkel B.J."/>
            <person name="Hornburger P."/>
            <person name="Mueller R.-W."/>
            <person name="Bruemmer F."/>
            <person name="Labrenz M."/>
            <person name="Spormann A.M."/>
            <person name="Op den Camp H."/>
            <person name="Overmann J."/>
            <person name="Amann R."/>
            <person name="Jetten M.S.M."/>
            <person name="Mascher T."/>
            <person name="Medema M.H."/>
            <person name="Devos D.P."/>
            <person name="Kaster A.-K."/>
            <person name="Ovreas L."/>
            <person name="Rohde M."/>
            <person name="Galperin M.Y."/>
            <person name="Jogler C."/>
        </authorList>
    </citation>
    <scope>NUCLEOTIDE SEQUENCE [LARGE SCALE GENOMIC DNA]</scope>
    <source>
        <strain evidence="1 2">EC9</strain>
    </source>
</reference>
<dbReference type="EMBL" id="CP036261">
    <property type="protein sequence ID" value="QDS86724.1"/>
    <property type="molecule type" value="Genomic_DNA"/>
</dbReference>
<name>A0A517LVS9_9BACT</name>
<keyword evidence="2" id="KW-1185">Reference proteome</keyword>
<sequence length="121" mass="13843">MARCDEGYLCEVCGEDVGNISDSDLYLRFVIGELDPERLHTTPERHIRCNPAVGQFIVHPDFEPLICEGAFSKQELDPEYVQQRETLVSRGFERLREIEAQGPEGDITSYPLPEAIAKYRR</sequence>